<evidence type="ECO:0008006" key="3">
    <source>
        <dbReference type="Google" id="ProtNLM"/>
    </source>
</evidence>
<dbReference type="AlphaFoldDB" id="A0A4Q9QRZ7"/>
<gene>
    <name evidence="1" type="ORF">DNK06_02040</name>
</gene>
<dbReference type="InterPro" id="IPR036188">
    <property type="entry name" value="FAD/NAD-bd_sf"/>
</dbReference>
<reference evidence="1 2" key="1">
    <citation type="submission" date="2018-06" db="EMBL/GenBank/DDBJ databases">
        <title>Three novel Pseudomonas species isolated from symptomatic oak.</title>
        <authorList>
            <person name="Bueno-Gonzalez V."/>
            <person name="Brady C."/>
        </authorList>
    </citation>
    <scope>NUCLEOTIDE SEQUENCE [LARGE SCALE GENOMIC DNA]</scope>
    <source>
        <strain evidence="1 2">P9A</strain>
    </source>
</reference>
<comment type="caution">
    <text evidence="1">The sequence shown here is derived from an EMBL/GenBank/DDBJ whole genome shotgun (WGS) entry which is preliminary data.</text>
</comment>
<evidence type="ECO:0000313" key="2">
    <source>
        <dbReference type="Proteomes" id="UP000292302"/>
    </source>
</evidence>
<evidence type="ECO:0000313" key="1">
    <source>
        <dbReference type="EMBL" id="TBU83246.1"/>
    </source>
</evidence>
<dbReference type="Proteomes" id="UP000292302">
    <property type="component" value="Unassembled WGS sequence"/>
</dbReference>
<dbReference type="EMBL" id="QJUI01000002">
    <property type="protein sequence ID" value="TBU83246.1"/>
    <property type="molecule type" value="Genomic_DNA"/>
</dbReference>
<name>A0A4Q9QRZ7_9GAMM</name>
<keyword evidence="2" id="KW-1185">Reference proteome</keyword>
<dbReference type="Gene3D" id="3.50.50.60">
    <property type="entry name" value="FAD/NAD(P)-binding domain"/>
    <property type="match status" value="1"/>
</dbReference>
<accession>A0A4Q9QRZ7</accession>
<sequence length="116" mass="12562">MHTHCGVAVIGAGAISFATALRLRLAGRQVVPIDSQHLGRGFVCQPMQRGMRDAGTVEFGTTRVPDWRRAQMLVTLAGATLGIVANLIQRRTPSCELDAPCPERFDKPDYALETTA</sequence>
<organism evidence="1 2">
    <name type="scientific">Phytopseudomonas daroniae</name>
    <dbReference type="NCBI Taxonomy" id="2487519"/>
    <lineage>
        <taxon>Bacteria</taxon>
        <taxon>Pseudomonadati</taxon>
        <taxon>Pseudomonadota</taxon>
        <taxon>Gammaproteobacteria</taxon>
        <taxon>Pseudomonadales</taxon>
        <taxon>Pseudomonadaceae</taxon>
        <taxon>Phytopseudomonas</taxon>
    </lineage>
</organism>
<dbReference type="SUPFAM" id="SSF51905">
    <property type="entry name" value="FAD/NAD(P)-binding domain"/>
    <property type="match status" value="1"/>
</dbReference>
<protein>
    <recommendedName>
        <fullName evidence="3">FAD dependent oxidoreductase domain-containing protein</fullName>
    </recommendedName>
</protein>
<proteinExistence type="predicted"/>